<dbReference type="AlphaFoldDB" id="A0AAV5WWK5"/>
<evidence type="ECO:0000256" key="1">
    <source>
        <dbReference type="SAM" id="Phobius"/>
    </source>
</evidence>
<dbReference type="Proteomes" id="UP001432322">
    <property type="component" value="Unassembled WGS sequence"/>
</dbReference>
<reference evidence="2" key="1">
    <citation type="submission" date="2023-10" db="EMBL/GenBank/DDBJ databases">
        <title>Genome assembly of Pristionchus species.</title>
        <authorList>
            <person name="Yoshida K."/>
            <person name="Sommer R.J."/>
        </authorList>
    </citation>
    <scope>NUCLEOTIDE SEQUENCE</scope>
    <source>
        <strain evidence="2">RS5133</strain>
    </source>
</reference>
<comment type="caution">
    <text evidence="2">The sequence shown here is derived from an EMBL/GenBank/DDBJ whole genome shotgun (WGS) entry which is preliminary data.</text>
</comment>
<feature type="transmembrane region" description="Helical" evidence="1">
    <location>
        <begin position="7"/>
        <end position="28"/>
    </location>
</feature>
<keyword evidence="1" id="KW-0812">Transmembrane</keyword>
<evidence type="ECO:0000313" key="3">
    <source>
        <dbReference type="Proteomes" id="UP001432322"/>
    </source>
</evidence>
<organism evidence="2 3">
    <name type="scientific">Pristionchus fissidentatus</name>
    <dbReference type="NCBI Taxonomy" id="1538716"/>
    <lineage>
        <taxon>Eukaryota</taxon>
        <taxon>Metazoa</taxon>
        <taxon>Ecdysozoa</taxon>
        <taxon>Nematoda</taxon>
        <taxon>Chromadorea</taxon>
        <taxon>Rhabditida</taxon>
        <taxon>Rhabditina</taxon>
        <taxon>Diplogasteromorpha</taxon>
        <taxon>Diplogasteroidea</taxon>
        <taxon>Neodiplogasteridae</taxon>
        <taxon>Pristionchus</taxon>
    </lineage>
</organism>
<feature type="non-terminal residue" evidence="2">
    <location>
        <position position="1"/>
    </location>
</feature>
<evidence type="ECO:0000313" key="2">
    <source>
        <dbReference type="EMBL" id="GMT33984.1"/>
    </source>
</evidence>
<dbReference type="EMBL" id="BTSY01000006">
    <property type="protein sequence ID" value="GMT33984.1"/>
    <property type="molecule type" value="Genomic_DNA"/>
</dbReference>
<keyword evidence="1" id="KW-0472">Membrane</keyword>
<protein>
    <submittedName>
        <fullName evidence="2">Uncharacterized protein</fullName>
    </submittedName>
</protein>
<name>A0AAV5WWK5_9BILA</name>
<proteinExistence type="predicted"/>
<keyword evidence="3" id="KW-1185">Reference proteome</keyword>
<keyword evidence="1" id="KW-1133">Transmembrane helix</keyword>
<gene>
    <name evidence="2" type="ORF">PFISCL1PPCAC_25281</name>
</gene>
<feature type="non-terminal residue" evidence="2">
    <location>
        <position position="208"/>
    </location>
</feature>
<sequence>IPVRYKMIRFNIVIAGMFFLGSSLITHFRGCDPNTNQCWVPASERAGHSFQIDKGTTDEGSVIVGAIIHLDLIIYAEMEKDVKNNNKLCGYFASSTFVLKKCEGEGVFILIKDKQDIVGMRVEHMNYLRDCASDNGKAFQGLEFDATRPMLVRSPMLNNMKADTHCVLGTLFRKGTRNHIVVYKSDIGLVEIDEGSFIVQQLSGFCMF</sequence>
<accession>A0AAV5WWK5</accession>